<accession>X1R2S3</accession>
<dbReference type="GO" id="GO:0003856">
    <property type="term" value="F:3-dehydroquinate synthase activity"/>
    <property type="evidence" value="ECO:0007669"/>
    <property type="project" value="UniProtKB-EC"/>
</dbReference>
<comment type="cofactor">
    <cofactor evidence="4">
        <name>Zn(2+)</name>
        <dbReference type="ChEBI" id="CHEBI:29105"/>
    </cofactor>
</comment>
<dbReference type="SUPFAM" id="SSF56796">
    <property type="entry name" value="Dehydroquinate synthase-like"/>
    <property type="match status" value="1"/>
</dbReference>
<feature type="non-terminal residue" evidence="21">
    <location>
        <position position="315"/>
    </location>
</feature>
<comment type="catalytic activity">
    <reaction evidence="1">
        <text>7-phospho-2-dehydro-3-deoxy-D-arabino-heptonate = 3-dehydroquinate + phosphate</text>
        <dbReference type="Rhea" id="RHEA:21968"/>
        <dbReference type="ChEBI" id="CHEBI:32364"/>
        <dbReference type="ChEBI" id="CHEBI:43474"/>
        <dbReference type="ChEBI" id="CHEBI:58394"/>
        <dbReference type="EC" id="4.2.3.4"/>
    </reaction>
</comment>
<dbReference type="InterPro" id="IPR016037">
    <property type="entry name" value="DHQ_synth_AroB"/>
</dbReference>
<evidence type="ECO:0000313" key="21">
    <source>
        <dbReference type="EMBL" id="GAI74853.1"/>
    </source>
</evidence>
<evidence type="ECO:0000256" key="3">
    <source>
        <dbReference type="ARBA" id="ARBA00001941"/>
    </source>
</evidence>
<evidence type="ECO:0000256" key="1">
    <source>
        <dbReference type="ARBA" id="ARBA00001393"/>
    </source>
</evidence>
<dbReference type="NCBIfam" id="TIGR01357">
    <property type="entry name" value="aroB"/>
    <property type="match status" value="1"/>
</dbReference>
<evidence type="ECO:0000256" key="14">
    <source>
        <dbReference type="ARBA" id="ARBA00022833"/>
    </source>
</evidence>
<comment type="cofactor">
    <cofactor evidence="3">
        <name>Co(2+)</name>
        <dbReference type="ChEBI" id="CHEBI:48828"/>
    </cofactor>
</comment>
<evidence type="ECO:0000256" key="4">
    <source>
        <dbReference type="ARBA" id="ARBA00001947"/>
    </source>
</evidence>
<comment type="cofactor">
    <cofactor evidence="2">
        <name>NAD(+)</name>
        <dbReference type="ChEBI" id="CHEBI:57540"/>
    </cofactor>
</comment>
<dbReference type="InterPro" id="IPR030963">
    <property type="entry name" value="DHQ_synth_fam"/>
</dbReference>
<dbReference type="PIRSF" id="PIRSF001455">
    <property type="entry name" value="DHQ_synth"/>
    <property type="match status" value="1"/>
</dbReference>
<name>X1R2S3_9ZZZZ</name>
<dbReference type="PANTHER" id="PTHR43622">
    <property type="entry name" value="3-DEHYDROQUINATE SYNTHASE"/>
    <property type="match status" value="1"/>
</dbReference>
<dbReference type="GO" id="GO:0008652">
    <property type="term" value="P:amino acid biosynthetic process"/>
    <property type="evidence" value="ECO:0007669"/>
    <property type="project" value="UniProtKB-KW"/>
</dbReference>
<dbReference type="GO" id="GO:0000166">
    <property type="term" value="F:nucleotide binding"/>
    <property type="evidence" value="ECO:0007669"/>
    <property type="project" value="UniProtKB-KW"/>
</dbReference>
<sequence>MRKVRVRLGSNSYEIQIGSGLLAQTGQQLKGIGFGDKLVIVTNPTVKSLYGDTLKQSLTSGGFKVAILQVPEGEEQKSLETAGRLYDELSNFYAERTTPILALGGGVIGDVAGFVAATYLRGVPLIQIPTTLLAQVDSSIGGKVAVNYGRLKNKIGAFYQPRLVISDINILKTLTPGELSDGLAEAIKYGVIWDKDFFAYFERNIDRIKSLDGRALETVVFRSAKIKAEVVEKDERDLGLRNILNYGHTIGHAIESVSDFKVQHGEAVAIGMLAAGRISNKLGIFDRNELVRLKSVIERADLPTEIPDLEVERII</sequence>
<reference evidence="21" key="1">
    <citation type="journal article" date="2014" name="Front. Microbiol.">
        <title>High frequency of phylogenetically diverse reductive dehalogenase-homologous genes in deep subseafloor sedimentary metagenomes.</title>
        <authorList>
            <person name="Kawai M."/>
            <person name="Futagami T."/>
            <person name="Toyoda A."/>
            <person name="Takaki Y."/>
            <person name="Nishi S."/>
            <person name="Hori S."/>
            <person name="Arai W."/>
            <person name="Tsubouchi T."/>
            <person name="Morono Y."/>
            <person name="Uchiyama I."/>
            <person name="Ito T."/>
            <person name="Fujiyama A."/>
            <person name="Inagaki F."/>
            <person name="Takami H."/>
        </authorList>
    </citation>
    <scope>NUCLEOTIDE SEQUENCE</scope>
    <source>
        <strain evidence="21">Expedition CK06-06</strain>
    </source>
</reference>
<dbReference type="InterPro" id="IPR030960">
    <property type="entry name" value="DHQS/DOIS_N"/>
</dbReference>
<dbReference type="AlphaFoldDB" id="X1R2S3"/>
<keyword evidence="17" id="KW-0456">Lyase</keyword>
<evidence type="ECO:0000256" key="10">
    <source>
        <dbReference type="ARBA" id="ARBA00022490"/>
    </source>
</evidence>
<dbReference type="HAMAP" id="MF_00110">
    <property type="entry name" value="DHQ_synthase"/>
    <property type="match status" value="1"/>
</dbReference>
<evidence type="ECO:0000256" key="16">
    <source>
        <dbReference type="ARBA" id="ARBA00023141"/>
    </source>
</evidence>
<keyword evidence="11" id="KW-0028">Amino-acid biosynthesis</keyword>
<feature type="domain" description="3-dehydroquinate synthase C-terminal" evidence="20">
    <location>
        <begin position="182"/>
        <end position="314"/>
    </location>
</feature>
<dbReference type="EMBL" id="BARW01008994">
    <property type="protein sequence ID" value="GAI74853.1"/>
    <property type="molecule type" value="Genomic_DNA"/>
</dbReference>
<feature type="domain" description="3-dehydroquinate synthase N-terminal" evidence="19">
    <location>
        <begin position="68"/>
        <end position="179"/>
    </location>
</feature>
<evidence type="ECO:0000256" key="8">
    <source>
        <dbReference type="ARBA" id="ARBA00013031"/>
    </source>
</evidence>
<comment type="pathway">
    <text evidence="6">Metabolic intermediate biosynthesis; chorismate biosynthesis; chorismate from D-erythrose 4-phosphate and phosphoenolpyruvate: step 2/7.</text>
</comment>
<keyword evidence="16" id="KW-0057">Aromatic amino acid biosynthesis</keyword>
<keyword evidence="15" id="KW-0520">NAD</keyword>
<evidence type="ECO:0000256" key="13">
    <source>
        <dbReference type="ARBA" id="ARBA00022741"/>
    </source>
</evidence>
<evidence type="ECO:0000256" key="9">
    <source>
        <dbReference type="ARBA" id="ARBA00017684"/>
    </source>
</evidence>
<proteinExistence type="inferred from homology"/>
<evidence type="ECO:0000256" key="6">
    <source>
        <dbReference type="ARBA" id="ARBA00004661"/>
    </source>
</evidence>
<comment type="subcellular location">
    <subcellularLocation>
        <location evidence="5">Cytoplasm</location>
    </subcellularLocation>
</comment>
<evidence type="ECO:0000256" key="2">
    <source>
        <dbReference type="ARBA" id="ARBA00001911"/>
    </source>
</evidence>
<dbReference type="FunFam" id="3.40.50.1970:FF:000007">
    <property type="entry name" value="Pentafunctional AROM polypeptide"/>
    <property type="match status" value="1"/>
</dbReference>
<evidence type="ECO:0000256" key="11">
    <source>
        <dbReference type="ARBA" id="ARBA00022605"/>
    </source>
</evidence>
<evidence type="ECO:0000256" key="12">
    <source>
        <dbReference type="ARBA" id="ARBA00022723"/>
    </source>
</evidence>
<keyword evidence="10" id="KW-0963">Cytoplasm</keyword>
<protein>
    <recommendedName>
        <fullName evidence="9">3-dehydroquinate synthase</fullName>
        <ecNumber evidence="8">4.2.3.4</ecNumber>
    </recommendedName>
</protein>
<evidence type="ECO:0000259" key="19">
    <source>
        <dbReference type="Pfam" id="PF01761"/>
    </source>
</evidence>
<dbReference type="InterPro" id="IPR056179">
    <property type="entry name" value="DHQS_C"/>
</dbReference>
<comment type="caution">
    <text evidence="21">The sequence shown here is derived from an EMBL/GenBank/DDBJ whole genome shotgun (WGS) entry which is preliminary data.</text>
</comment>
<gene>
    <name evidence="21" type="ORF">S12H4_18244</name>
</gene>
<dbReference type="Pfam" id="PF24621">
    <property type="entry name" value="DHQS_C"/>
    <property type="match status" value="1"/>
</dbReference>
<keyword evidence="13" id="KW-0547">Nucleotide-binding</keyword>
<dbReference type="GO" id="GO:0046872">
    <property type="term" value="F:metal ion binding"/>
    <property type="evidence" value="ECO:0007669"/>
    <property type="project" value="UniProtKB-KW"/>
</dbReference>
<keyword evidence="14" id="KW-0862">Zinc</keyword>
<dbReference type="CDD" id="cd08195">
    <property type="entry name" value="DHQS"/>
    <property type="match status" value="1"/>
</dbReference>
<evidence type="ECO:0000256" key="18">
    <source>
        <dbReference type="ARBA" id="ARBA00023285"/>
    </source>
</evidence>
<dbReference type="EC" id="4.2.3.4" evidence="8"/>
<evidence type="ECO:0000256" key="7">
    <source>
        <dbReference type="ARBA" id="ARBA00005412"/>
    </source>
</evidence>
<dbReference type="GO" id="GO:0005737">
    <property type="term" value="C:cytoplasm"/>
    <property type="evidence" value="ECO:0007669"/>
    <property type="project" value="UniProtKB-SubCell"/>
</dbReference>
<dbReference type="Gene3D" id="3.40.50.1970">
    <property type="match status" value="1"/>
</dbReference>
<dbReference type="GO" id="GO:0009073">
    <property type="term" value="P:aromatic amino acid family biosynthetic process"/>
    <property type="evidence" value="ECO:0007669"/>
    <property type="project" value="UniProtKB-KW"/>
</dbReference>
<evidence type="ECO:0000256" key="17">
    <source>
        <dbReference type="ARBA" id="ARBA00023239"/>
    </source>
</evidence>
<dbReference type="Pfam" id="PF01761">
    <property type="entry name" value="DHQ_synthase"/>
    <property type="match status" value="1"/>
</dbReference>
<dbReference type="Gene3D" id="1.20.1090.10">
    <property type="entry name" value="Dehydroquinate synthase-like - alpha domain"/>
    <property type="match status" value="1"/>
</dbReference>
<evidence type="ECO:0000259" key="20">
    <source>
        <dbReference type="Pfam" id="PF24621"/>
    </source>
</evidence>
<evidence type="ECO:0000256" key="15">
    <source>
        <dbReference type="ARBA" id="ARBA00023027"/>
    </source>
</evidence>
<keyword evidence="18" id="KW-0170">Cobalt</keyword>
<organism evidence="21">
    <name type="scientific">marine sediment metagenome</name>
    <dbReference type="NCBI Taxonomy" id="412755"/>
    <lineage>
        <taxon>unclassified sequences</taxon>
        <taxon>metagenomes</taxon>
        <taxon>ecological metagenomes</taxon>
    </lineage>
</organism>
<dbReference type="PANTHER" id="PTHR43622:SF7">
    <property type="entry name" value="3-DEHYDROQUINATE SYNTHASE, CHLOROPLASTIC"/>
    <property type="match status" value="1"/>
</dbReference>
<evidence type="ECO:0000256" key="5">
    <source>
        <dbReference type="ARBA" id="ARBA00004496"/>
    </source>
</evidence>
<comment type="similarity">
    <text evidence="7">Belongs to the sugar phosphate cyclases superfamily. Dehydroquinate synthase family.</text>
</comment>
<dbReference type="InterPro" id="IPR050071">
    <property type="entry name" value="Dehydroquinate_synthase"/>
</dbReference>
<keyword evidence="12" id="KW-0479">Metal-binding</keyword>